<dbReference type="Pfam" id="PF03466">
    <property type="entry name" value="LysR_substrate"/>
    <property type="match status" value="1"/>
</dbReference>
<reference evidence="6 8" key="1">
    <citation type="submission" date="2013-02" db="EMBL/GenBank/DDBJ databases">
        <title>The Genome Sequence of Acinetobacter sp. NIPH 809.</title>
        <authorList>
            <consortium name="The Broad Institute Genome Sequencing Platform"/>
            <consortium name="The Broad Institute Genome Sequencing Center for Infectious Disease"/>
            <person name="Cerqueira G."/>
            <person name="Feldgarden M."/>
            <person name="Courvalin P."/>
            <person name="Perichon B."/>
            <person name="Grillot-Courvalin C."/>
            <person name="Clermont D."/>
            <person name="Rocha E."/>
            <person name="Yoon E.-J."/>
            <person name="Nemec A."/>
            <person name="Walker B."/>
            <person name="Young S.K."/>
            <person name="Zeng Q."/>
            <person name="Gargeya S."/>
            <person name="Fitzgerald M."/>
            <person name="Haas B."/>
            <person name="Abouelleil A."/>
            <person name="Alvarado L."/>
            <person name="Arachchi H.M."/>
            <person name="Berlin A.M."/>
            <person name="Chapman S.B."/>
            <person name="Dewar J."/>
            <person name="Goldberg J."/>
            <person name="Griggs A."/>
            <person name="Gujja S."/>
            <person name="Hansen M."/>
            <person name="Howarth C."/>
            <person name="Imamovic A."/>
            <person name="Larimer J."/>
            <person name="McCowan C."/>
            <person name="Murphy C."/>
            <person name="Neiman D."/>
            <person name="Pearson M."/>
            <person name="Priest M."/>
            <person name="Roberts A."/>
            <person name="Saif S."/>
            <person name="Shea T."/>
            <person name="Sisk P."/>
            <person name="Sykes S."/>
            <person name="Wortman J."/>
            <person name="Nusbaum C."/>
            <person name="Birren B."/>
        </authorList>
    </citation>
    <scope>NUCLEOTIDE SEQUENCE [LARGE SCALE GENOMIC DNA]</scope>
    <source>
        <strain evidence="6 8">NIPH 809</strain>
    </source>
</reference>
<evidence type="ECO:0000313" key="9">
    <source>
        <dbReference type="Proteomes" id="UP000430404"/>
    </source>
</evidence>
<name>A0A653KB34_9GAMM</name>
<dbReference type="InterPro" id="IPR050950">
    <property type="entry name" value="HTH-type_LysR_regulators"/>
</dbReference>
<evidence type="ECO:0000256" key="2">
    <source>
        <dbReference type="ARBA" id="ARBA00023015"/>
    </source>
</evidence>
<dbReference type="PROSITE" id="PS50931">
    <property type="entry name" value="HTH_LYSR"/>
    <property type="match status" value="1"/>
</dbReference>
<dbReference type="GO" id="GO:0005829">
    <property type="term" value="C:cytosol"/>
    <property type="evidence" value="ECO:0007669"/>
    <property type="project" value="TreeGrafter"/>
</dbReference>
<organism evidence="7 9">
    <name type="scientific">Acinetobacter proteolyticus</name>
    <dbReference type="NCBI Taxonomy" id="1776741"/>
    <lineage>
        <taxon>Bacteria</taxon>
        <taxon>Pseudomonadati</taxon>
        <taxon>Pseudomonadota</taxon>
        <taxon>Gammaproteobacteria</taxon>
        <taxon>Moraxellales</taxon>
        <taxon>Moraxellaceae</taxon>
        <taxon>Acinetobacter</taxon>
    </lineage>
</organism>
<dbReference type="Proteomes" id="UP000013034">
    <property type="component" value="Unassembled WGS sequence"/>
</dbReference>
<proteinExistence type="inferred from homology"/>
<dbReference type="AlphaFoldDB" id="A0A653KB34"/>
<dbReference type="PANTHER" id="PTHR30419">
    <property type="entry name" value="HTH-TYPE TRANSCRIPTIONAL REGULATOR YBHD"/>
    <property type="match status" value="1"/>
</dbReference>
<comment type="similarity">
    <text evidence="1">Belongs to the LysR transcriptional regulatory family.</text>
</comment>
<dbReference type="Gene3D" id="1.10.10.10">
    <property type="entry name" value="Winged helix-like DNA-binding domain superfamily/Winged helix DNA-binding domain"/>
    <property type="match status" value="1"/>
</dbReference>
<dbReference type="InterPro" id="IPR036388">
    <property type="entry name" value="WH-like_DNA-bd_sf"/>
</dbReference>
<dbReference type="PRINTS" id="PR00039">
    <property type="entry name" value="HTHLYSR"/>
</dbReference>
<sequence>MIKPRHLQQIMVLTEIGTINQAAEVLCMTQPSLTNSIKKLEHDLGVSLFERTSKGVKPTLYTEHILKQAPQILQQLDTLHKEIKLLSSGQVGEIHIGTGPVIIHALMKDVIPLFSKQYPEIEVHLYVDNPKNIVEKLEKGILDLGILSTEYVDLNDDLISVSLFQDPINFIVRTGHPLLEINPLAFDHLLDYPFALPRISKQKMQWLKAQTHTGHSPRICLTVNDYDLLIHHVMHSDAITAGPSHLFQSLLENRNIAVLNYQNPAFSWHACAVYKSISIHSMGMRLFLEMIQDWFEKINS</sequence>
<dbReference type="CDD" id="cd05466">
    <property type="entry name" value="PBP2_LTTR_substrate"/>
    <property type="match status" value="1"/>
</dbReference>
<dbReference type="GO" id="GO:0003677">
    <property type="term" value="F:DNA binding"/>
    <property type="evidence" value="ECO:0007669"/>
    <property type="project" value="UniProtKB-KW"/>
</dbReference>
<dbReference type="InterPro" id="IPR000847">
    <property type="entry name" value="LysR_HTH_N"/>
</dbReference>
<keyword evidence="8" id="KW-1185">Reference proteome</keyword>
<evidence type="ECO:0000259" key="5">
    <source>
        <dbReference type="PROSITE" id="PS50931"/>
    </source>
</evidence>
<accession>A0A653KB34</accession>
<evidence type="ECO:0000256" key="3">
    <source>
        <dbReference type="ARBA" id="ARBA00023125"/>
    </source>
</evidence>
<keyword evidence="3" id="KW-0238">DNA-binding</keyword>
<dbReference type="InterPro" id="IPR005119">
    <property type="entry name" value="LysR_subst-bd"/>
</dbReference>
<dbReference type="PANTHER" id="PTHR30419:SF8">
    <property type="entry name" value="NITROGEN ASSIMILATION TRANSCRIPTIONAL ACTIVATOR-RELATED"/>
    <property type="match status" value="1"/>
</dbReference>
<dbReference type="Proteomes" id="UP000430404">
    <property type="component" value="Unassembled WGS sequence"/>
</dbReference>
<dbReference type="EMBL" id="CABWKZ010000056">
    <property type="protein sequence ID" value="VXA58201.1"/>
    <property type="molecule type" value="Genomic_DNA"/>
</dbReference>
<evidence type="ECO:0000313" key="7">
    <source>
        <dbReference type="EMBL" id="VXA58201.1"/>
    </source>
</evidence>
<keyword evidence="4" id="KW-0804">Transcription</keyword>
<dbReference type="RefSeq" id="WP_004652805.1">
    <property type="nucleotide sequence ID" value="NZ_KB849179.1"/>
</dbReference>
<dbReference type="SUPFAM" id="SSF46785">
    <property type="entry name" value="Winged helix' DNA-binding domain"/>
    <property type="match status" value="1"/>
</dbReference>
<keyword evidence="2" id="KW-0805">Transcription regulation</keyword>
<feature type="domain" description="HTH lysR-type" evidence="5">
    <location>
        <begin position="2"/>
        <end position="59"/>
    </location>
</feature>
<dbReference type="InterPro" id="IPR036390">
    <property type="entry name" value="WH_DNA-bd_sf"/>
</dbReference>
<gene>
    <name evidence="7" type="ORF">ACI8B_60043</name>
    <name evidence="6" type="ORF">F993_00754</name>
</gene>
<evidence type="ECO:0000313" key="6">
    <source>
        <dbReference type="EMBL" id="ENU24510.1"/>
    </source>
</evidence>
<dbReference type="Pfam" id="PF00126">
    <property type="entry name" value="HTH_1"/>
    <property type="match status" value="1"/>
</dbReference>
<evidence type="ECO:0000256" key="4">
    <source>
        <dbReference type="ARBA" id="ARBA00023163"/>
    </source>
</evidence>
<dbReference type="EMBL" id="APOI01000008">
    <property type="protein sequence ID" value="ENU24510.1"/>
    <property type="molecule type" value="Genomic_DNA"/>
</dbReference>
<dbReference type="GO" id="GO:0003700">
    <property type="term" value="F:DNA-binding transcription factor activity"/>
    <property type="evidence" value="ECO:0007669"/>
    <property type="project" value="InterPro"/>
</dbReference>
<evidence type="ECO:0000256" key="1">
    <source>
        <dbReference type="ARBA" id="ARBA00009437"/>
    </source>
</evidence>
<dbReference type="SUPFAM" id="SSF53850">
    <property type="entry name" value="Periplasmic binding protein-like II"/>
    <property type="match status" value="1"/>
</dbReference>
<protein>
    <recommendedName>
        <fullName evidence="5">HTH lysR-type domain-containing protein</fullName>
    </recommendedName>
</protein>
<evidence type="ECO:0000313" key="8">
    <source>
        <dbReference type="Proteomes" id="UP000013034"/>
    </source>
</evidence>
<dbReference type="Gene3D" id="3.40.190.290">
    <property type="match status" value="1"/>
</dbReference>
<reference evidence="7 9" key="2">
    <citation type="submission" date="2019-10" db="EMBL/GenBank/DDBJ databases">
        <authorList>
            <person name="Karimi E."/>
        </authorList>
    </citation>
    <scope>NUCLEOTIDE SEQUENCE [LARGE SCALE GENOMIC DNA]</scope>
    <source>
        <strain evidence="7">Acinetobacter sp. 8BE</strain>
    </source>
</reference>